<reference evidence="3" key="1">
    <citation type="journal article" date="2008" name="Nat. Genet.">
        <title>The Pristionchus pacificus genome provides a unique perspective on nematode lifestyle and parasitism.</title>
        <authorList>
            <person name="Dieterich C."/>
            <person name="Clifton S.W."/>
            <person name="Schuster L.N."/>
            <person name="Chinwalla A."/>
            <person name="Delehaunty K."/>
            <person name="Dinkelacker I."/>
            <person name="Fulton L."/>
            <person name="Fulton R."/>
            <person name="Godfrey J."/>
            <person name="Minx P."/>
            <person name="Mitreva M."/>
            <person name="Roeseler W."/>
            <person name="Tian H."/>
            <person name="Witte H."/>
            <person name="Yang S.P."/>
            <person name="Wilson R.K."/>
            <person name="Sommer R.J."/>
        </authorList>
    </citation>
    <scope>NUCLEOTIDE SEQUENCE [LARGE SCALE GENOMIC DNA]</scope>
    <source>
        <strain evidence="3">PS312</strain>
    </source>
</reference>
<reference evidence="2" key="2">
    <citation type="submission" date="2022-06" db="UniProtKB">
        <authorList>
            <consortium name="EnsemblMetazoa"/>
        </authorList>
    </citation>
    <scope>IDENTIFICATION</scope>
    <source>
        <strain evidence="2">PS312</strain>
    </source>
</reference>
<dbReference type="AlphaFoldDB" id="A0A2A6CG00"/>
<feature type="compositionally biased region" description="Basic and acidic residues" evidence="1">
    <location>
        <begin position="124"/>
        <end position="135"/>
    </location>
</feature>
<accession>A0A2A6CG00</accession>
<name>A0A2A6CG00_PRIPA</name>
<sequence>MPSSHKEKKGKHVKKEEDGPEYFAEQLAEMKKLKFAYEKLKSDRVENETILFGQETSFINDFDAYQEAAVAAGFIKEKDKIIIGRRFSESSSSWLQAVRKNPLLALNIETTSELPVKEDEDETETTKSHKKPADKNRKRKR</sequence>
<keyword evidence="3" id="KW-1185">Reference proteome</keyword>
<protein>
    <submittedName>
        <fullName evidence="2">Uncharacterized protein</fullName>
    </submittedName>
</protein>
<evidence type="ECO:0000256" key="1">
    <source>
        <dbReference type="SAM" id="MobiDB-lite"/>
    </source>
</evidence>
<dbReference type="Proteomes" id="UP000005239">
    <property type="component" value="Unassembled WGS sequence"/>
</dbReference>
<feature type="compositionally biased region" description="Basic residues" evidence="1">
    <location>
        <begin position="1"/>
        <end position="13"/>
    </location>
</feature>
<accession>A0A8R1YVT3</accession>
<gene>
    <name evidence="2" type="primary">WBGene00276803</name>
</gene>
<proteinExistence type="predicted"/>
<organism evidence="2 3">
    <name type="scientific">Pristionchus pacificus</name>
    <name type="common">Parasitic nematode worm</name>
    <dbReference type="NCBI Taxonomy" id="54126"/>
    <lineage>
        <taxon>Eukaryota</taxon>
        <taxon>Metazoa</taxon>
        <taxon>Ecdysozoa</taxon>
        <taxon>Nematoda</taxon>
        <taxon>Chromadorea</taxon>
        <taxon>Rhabditida</taxon>
        <taxon>Rhabditina</taxon>
        <taxon>Diplogasteromorpha</taxon>
        <taxon>Diplogasteroidea</taxon>
        <taxon>Neodiplogasteridae</taxon>
        <taxon>Pristionchus</taxon>
    </lineage>
</organism>
<evidence type="ECO:0000313" key="3">
    <source>
        <dbReference type="Proteomes" id="UP000005239"/>
    </source>
</evidence>
<evidence type="ECO:0000313" key="2">
    <source>
        <dbReference type="EnsemblMetazoa" id="PPA38434.1"/>
    </source>
</evidence>
<feature type="region of interest" description="Disordered" evidence="1">
    <location>
        <begin position="1"/>
        <end position="20"/>
    </location>
</feature>
<dbReference type="EnsemblMetazoa" id="PPA38434.1">
    <property type="protein sequence ID" value="PPA38434.1"/>
    <property type="gene ID" value="WBGene00276803"/>
</dbReference>
<feature type="region of interest" description="Disordered" evidence="1">
    <location>
        <begin position="109"/>
        <end position="141"/>
    </location>
</feature>